<dbReference type="AlphaFoldDB" id="A0A4R8V8M4"/>
<dbReference type="EMBL" id="FNIB01000016">
    <property type="protein sequence ID" value="SDO36960.1"/>
    <property type="molecule type" value="Genomic_DNA"/>
</dbReference>
<feature type="transmembrane region" description="Helical" evidence="8">
    <location>
        <begin position="375"/>
        <end position="393"/>
    </location>
</feature>
<proteinExistence type="inferred from homology"/>
<dbReference type="PANTHER" id="PTHR30250">
    <property type="entry name" value="PST FAMILY PREDICTED COLANIC ACID TRANSPORTER"/>
    <property type="match status" value="1"/>
</dbReference>
<evidence type="ECO:0000256" key="3">
    <source>
        <dbReference type="ARBA" id="ARBA00022475"/>
    </source>
</evidence>
<dbReference type="RefSeq" id="WP_092341968.1">
    <property type="nucleotide sequence ID" value="NZ_FNIB01000016.1"/>
</dbReference>
<feature type="transmembrane region" description="Helical" evidence="8">
    <location>
        <begin position="194"/>
        <end position="212"/>
    </location>
</feature>
<comment type="subcellular location">
    <subcellularLocation>
        <location evidence="1">Cell membrane</location>
        <topology evidence="1">Multi-pass membrane protein</topology>
    </subcellularLocation>
</comment>
<feature type="transmembrane region" description="Helical" evidence="8">
    <location>
        <begin position="399"/>
        <end position="417"/>
    </location>
</feature>
<dbReference type="EMBL" id="SOFD01000010">
    <property type="protein sequence ID" value="TFB78555.1"/>
    <property type="molecule type" value="Genomic_DNA"/>
</dbReference>
<protein>
    <submittedName>
        <fullName evidence="10">Lipopolysaccharide biosynthesis protein</fullName>
    </submittedName>
    <submittedName>
        <fullName evidence="9">Polysaccharide transporter, PST family</fullName>
    </submittedName>
</protein>
<dbReference type="InterPro" id="IPR050833">
    <property type="entry name" value="Poly_Biosynth_Transport"/>
</dbReference>
<reference evidence="9 12" key="1">
    <citation type="submission" date="2016-10" db="EMBL/GenBank/DDBJ databases">
        <authorList>
            <person name="Varghese N."/>
            <person name="Submissions S."/>
        </authorList>
    </citation>
    <scope>NUCLEOTIDE SEQUENCE [LARGE SCALE GENOMIC DNA]</scope>
    <source>
        <strain evidence="9 12">CGMCC 1.11215</strain>
    </source>
</reference>
<keyword evidence="4 8" id="KW-0812">Transmembrane</keyword>
<dbReference type="Proteomes" id="UP000199639">
    <property type="component" value="Unassembled WGS sequence"/>
</dbReference>
<evidence type="ECO:0000256" key="4">
    <source>
        <dbReference type="ARBA" id="ARBA00022692"/>
    </source>
</evidence>
<keyword evidence="6 8" id="KW-0472">Membrane</keyword>
<dbReference type="PANTHER" id="PTHR30250:SF10">
    <property type="entry name" value="LIPOPOLYSACCHARIDE BIOSYNTHESIS PROTEIN WZXC"/>
    <property type="match status" value="1"/>
</dbReference>
<reference evidence="10 13" key="2">
    <citation type="submission" date="2019-03" db="EMBL/GenBank/DDBJ databases">
        <title>Genomics of glacier-inhabiting Cryobacterium strains.</title>
        <authorList>
            <person name="Liu Q."/>
            <person name="Xin Y.-H."/>
        </authorList>
    </citation>
    <scope>NUCLEOTIDE SEQUENCE [LARGE SCALE GENOMIC DNA]</scope>
    <source>
        <strain evidence="10 13">Hh8</strain>
    </source>
</reference>
<keyword evidence="3" id="KW-1003">Cell membrane</keyword>
<feature type="transmembrane region" description="Helical" evidence="8">
    <location>
        <begin position="429"/>
        <end position="450"/>
    </location>
</feature>
<dbReference type="Pfam" id="PF13440">
    <property type="entry name" value="Polysacc_synt_3"/>
    <property type="match status" value="1"/>
</dbReference>
<evidence type="ECO:0000256" key="7">
    <source>
        <dbReference type="SAM" id="MobiDB-lite"/>
    </source>
</evidence>
<name>A0A4R8V8M4_9MICO</name>
<dbReference type="GO" id="GO:0005886">
    <property type="term" value="C:plasma membrane"/>
    <property type="evidence" value="ECO:0007669"/>
    <property type="project" value="UniProtKB-SubCell"/>
</dbReference>
<feature type="region of interest" description="Disordered" evidence="7">
    <location>
        <begin position="1"/>
        <end position="20"/>
    </location>
</feature>
<feature type="transmembrane region" description="Helical" evidence="8">
    <location>
        <begin position="129"/>
        <end position="146"/>
    </location>
</feature>
<feature type="transmembrane region" description="Helical" evidence="8">
    <location>
        <begin position="338"/>
        <end position="363"/>
    </location>
</feature>
<evidence type="ECO:0000313" key="11">
    <source>
        <dbReference type="EMBL" id="TFB78555.1"/>
    </source>
</evidence>
<feature type="transmembrane region" description="Helical" evidence="8">
    <location>
        <begin position="99"/>
        <end position="123"/>
    </location>
</feature>
<evidence type="ECO:0000256" key="5">
    <source>
        <dbReference type="ARBA" id="ARBA00022989"/>
    </source>
</evidence>
<evidence type="ECO:0000313" key="12">
    <source>
        <dbReference type="Proteomes" id="UP000199639"/>
    </source>
</evidence>
<evidence type="ECO:0000313" key="9">
    <source>
        <dbReference type="EMBL" id="SDO36960.1"/>
    </source>
</evidence>
<feature type="transmembrane region" description="Helical" evidence="8">
    <location>
        <begin position="307"/>
        <end position="332"/>
    </location>
</feature>
<comment type="similarity">
    <text evidence="2">Belongs to the polysaccharide synthase family.</text>
</comment>
<dbReference type="STRING" id="1424659.SAMN05216368_11635"/>
<keyword evidence="13" id="KW-1185">Reference proteome</keyword>
<organism evidence="9 12">
    <name type="scientific">Cryobacterium flavum</name>
    <dbReference type="NCBI Taxonomy" id="1424659"/>
    <lineage>
        <taxon>Bacteria</taxon>
        <taxon>Bacillati</taxon>
        <taxon>Actinomycetota</taxon>
        <taxon>Actinomycetes</taxon>
        <taxon>Micrococcales</taxon>
        <taxon>Microbacteriaceae</taxon>
        <taxon>Cryobacterium</taxon>
    </lineage>
</organism>
<dbReference type="Proteomes" id="UP000298252">
    <property type="component" value="Unassembled WGS sequence"/>
</dbReference>
<evidence type="ECO:0000256" key="2">
    <source>
        <dbReference type="ARBA" id="ARBA00007430"/>
    </source>
</evidence>
<evidence type="ECO:0000256" key="8">
    <source>
        <dbReference type="SAM" id="Phobius"/>
    </source>
</evidence>
<sequence>MVKTAPGQRGPQLRDRRPDGLGARAMRGATVVLGGQAGKAIIQLASVVVLARLLSPSDYGLIAMVITVVGVGELLRDFGLSSAAIQAPSLSREQRDNLWWVNVGLGIALAGLVCAGSGVLAAAYGQSSIGPIAQALSLTFVINGCATQYRADLVRQLRFVRISAIDVVAPAVALTLAIGAALLGWHYWAIVVQQLAQAGVTLILLVLSARWIPGRPRRDAPIGGFLRYGWNMVAAQLVGYLSNNVDNLLIGLRFGPVALGIYSRAFQLLMTGVNQVRLPLTTVALPILSRLSDDTVRFGDWLCRGQLMLGYTLVAALAVVASAAEPITAVFLGPQWAAAAPILRLLAIAGIFQSLAFVGYWVYLSRALTADLFRFSLLGAFIKITCVVVGSTGGVVGIALGYAIAPAIEWPISLWWLSRRTSIPTRQLFGGAYRVLAIASIATPIAWFVVEWGSSWPAVPQVLAAFITVVATYALAGLLVPRIRRDLAGVIDAMRLVRGRGESA</sequence>
<dbReference type="CDD" id="cd13127">
    <property type="entry name" value="MATE_tuaB_like"/>
    <property type="match status" value="1"/>
</dbReference>
<feature type="transmembrane region" description="Helical" evidence="8">
    <location>
        <begin position="167"/>
        <end position="188"/>
    </location>
</feature>
<evidence type="ECO:0000256" key="1">
    <source>
        <dbReference type="ARBA" id="ARBA00004651"/>
    </source>
</evidence>
<feature type="transmembrane region" description="Helical" evidence="8">
    <location>
        <begin position="462"/>
        <end position="480"/>
    </location>
</feature>
<accession>A0A4R8V8M4</accession>
<evidence type="ECO:0000313" key="10">
    <source>
        <dbReference type="EMBL" id="TFB78273.1"/>
    </source>
</evidence>
<evidence type="ECO:0000256" key="6">
    <source>
        <dbReference type="ARBA" id="ARBA00023136"/>
    </source>
</evidence>
<gene>
    <name evidence="11" type="ORF">E3O21_05445</name>
    <name evidence="10" type="ORF">E3O21_06310</name>
    <name evidence="9" type="ORF">SAMN05216368_11635</name>
</gene>
<keyword evidence="5 8" id="KW-1133">Transmembrane helix</keyword>
<evidence type="ECO:0000313" key="13">
    <source>
        <dbReference type="Proteomes" id="UP000298252"/>
    </source>
</evidence>
<dbReference type="EMBL" id="SOFD01000017">
    <property type="protein sequence ID" value="TFB78273.1"/>
    <property type="molecule type" value="Genomic_DNA"/>
</dbReference>